<dbReference type="RefSeq" id="WP_168881088.1">
    <property type="nucleotide sequence ID" value="NZ_JABAIL010000001.1"/>
</dbReference>
<reference evidence="1 2" key="1">
    <citation type="submission" date="2020-04" db="EMBL/GenBank/DDBJ databases">
        <title>Flammeovirga sp. SR4, a novel species isolated from seawater.</title>
        <authorList>
            <person name="Wang X."/>
        </authorList>
    </citation>
    <scope>NUCLEOTIDE SEQUENCE [LARGE SCALE GENOMIC DNA]</scope>
    <source>
        <strain evidence="1 2">SR4</strain>
    </source>
</reference>
<comment type="caution">
    <text evidence="1">The sequence shown here is derived from an EMBL/GenBank/DDBJ whole genome shotgun (WGS) entry which is preliminary data.</text>
</comment>
<accession>A0A7X8SHL4</accession>
<name>A0A7X8SHL4_9BACT</name>
<evidence type="ECO:0000313" key="1">
    <source>
        <dbReference type="EMBL" id="NLR90386.1"/>
    </source>
</evidence>
<protein>
    <submittedName>
        <fullName evidence="1">Uncharacterized protein</fullName>
    </submittedName>
</protein>
<organism evidence="1 2">
    <name type="scientific">Flammeovirga agarivorans</name>
    <dbReference type="NCBI Taxonomy" id="2726742"/>
    <lineage>
        <taxon>Bacteria</taxon>
        <taxon>Pseudomonadati</taxon>
        <taxon>Bacteroidota</taxon>
        <taxon>Cytophagia</taxon>
        <taxon>Cytophagales</taxon>
        <taxon>Flammeovirgaceae</taxon>
        <taxon>Flammeovirga</taxon>
    </lineage>
</organism>
<gene>
    <name evidence="1" type="ORF">HGP29_04175</name>
</gene>
<dbReference type="EMBL" id="JABAIL010000001">
    <property type="protein sequence ID" value="NLR90386.1"/>
    <property type="molecule type" value="Genomic_DNA"/>
</dbReference>
<dbReference type="Proteomes" id="UP000585050">
    <property type="component" value="Unassembled WGS sequence"/>
</dbReference>
<dbReference type="AlphaFoldDB" id="A0A7X8SHL4"/>
<proteinExistence type="predicted"/>
<evidence type="ECO:0000313" key="2">
    <source>
        <dbReference type="Proteomes" id="UP000585050"/>
    </source>
</evidence>
<keyword evidence="2" id="KW-1185">Reference proteome</keyword>
<sequence length="281" mass="31666">MVKTILLTVLAFLLNTYVFAQDYYVLHLSGKIKETSSQRNLIVGDVLAANTQLTFLTENAKAVVISKEKGRMLLDGSEGKRNYQGEFITMLQNVLMPVAANEGLSTRAVFKENKDIADLQAYFGSEKLQRAIIGEKYTLNLNPEVFKKKGGSTYIFKYKIGDEVVNKVIKIYEGKLTLDKKALFPVGYHDLAEKGTKAEFFSMNVISKKSDLLASTHICFVNEKVLQKEVNTIIKGYGIEGDEAQILEKVNDYFIHQYGIPFEQDLEGWLSKKGYINSSQK</sequence>